<keyword evidence="4" id="KW-1185">Reference proteome</keyword>
<evidence type="ECO:0000313" key="3">
    <source>
        <dbReference type="EMBL" id="GGG66456.1"/>
    </source>
</evidence>
<accession>A0A917LZR6</accession>
<dbReference type="EMBL" id="BMFR01000002">
    <property type="protein sequence ID" value="GGG66456.1"/>
    <property type="molecule type" value="Genomic_DNA"/>
</dbReference>
<feature type="region of interest" description="Disordered" evidence="1">
    <location>
        <begin position="122"/>
        <end position="144"/>
    </location>
</feature>
<keyword evidence="2" id="KW-0812">Transmembrane</keyword>
<comment type="caution">
    <text evidence="3">The sequence shown here is derived from an EMBL/GenBank/DDBJ whole genome shotgun (WGS) entry which is preliminary data.</text>
</comment>
<evidence type="ECO:0000256" key="2">
    <source>
        <dbReference type="SAM" id="Phobius"/>
    </source>
</evidence>
<reference evidence="3" key="1">
    <citation type="journal article" date="2014" name="Int. J. Syst. Evol. Microbiol.">
        <title>Complete genome sequence of Corynebacterium casei LMG S-19264T (=DSM 44701T), isolated from a smear-ripened cheese.</title>
        <authorList>
            <consortium name="US DOE Joint Genome Institute (JGI-PGF)"/>
            <person name="Walter F."/>
            <person name="Albersmeier A."/>
            <person name="Kalinowski J."/>
            <person name="Ruckert C."/>
        </authorList>
    </citation>
    <scope>NUCLEOTIDE SEQUENCE</scope>
    <source>
        <strain evidence="3">CGMCC 1.12754</strain>
    </source>
</reference>
<feature type="compositionally biased region" description="Polar residues" evidence="1">
    <location>
        <begin position="123"/>
        <end position="142"/>
    </location>
</feature>
<evidence type="ECO:0000313" key="4">
    <source>
        <dbReference type="Proteomes" id="UP000622860"/>
    </source>
</evidence>
<proteinExistence type="predicted"/>
<dbReference type="Proteomes" id="UP000622860">
    <property type="component" value="Unassembled WGS sequence"/>
</dbReference>
<keyword evidence="2" id="KW-1133">Transmembrane helix</keyword>
<dbReference type="Pfam" id="PF09560">
    <property type="entry name" value="Spore_YunB"/>
    <property type="match status" value="1"/>
</dbReference>
<keyword evidence="2" id="KW-0472">Membrane</keyword>
<organism evidence="3 4">
    <name type="scientific">Virgibacillus oceani</name>
    <dbReference type="NCBI Taxonomy" id="1479511"/>
    <lineage>
        <taxon>Bacteria</taxon>
        <taxon>Bacillati</taxon>
        <taxon>Bacillota</taxon>
        <taxon>Bacilli</taxon>
        <taxon>Bacillales</taxon>
        <taxon>Bacillaceae</taxon>
        <taxon>Virgibacillus</taxon>
    </lineage>
</organism>
<protein>
    <submittedName>
        <fullName evidence="3">Sporulation protein YunB</fullName>
    </submittedName>
</protein>
<reference evidence="3" key="2">
    <citation type="submission" date="2020-09" db="EMBL/GenBank/DDBJ databases">
        <authorList>
            <person name="Sun Q."/>
            <person name="Zhou Y."/>
        </authorList>
    </citation>
    <scope>NUCLEOTIDE SEQUENCE</scope>
    <source>
        <strain evidence="3">CGMCC 1.12754</strain>
    </source>
</reference>
<sequence length="262" mass="28911">MVRRRTVFRKKGSPPPVKNILVITMILFFLMTWVSIEIINRGIKPALMEAAEVKTTEFATRAINSAVRFAEDYNFEDITRMETEGDVTIVGWNSSVVSEINRVSTDKVEEFFKYMNRGMLPPTSDSESSDQVPGNYSNSTDNLSEKDPTVIEIPIGQATGNTILANLGPKVPVNLQLAGAVRTNIVHVEESVGINNVVITLWLEIEADVQIIVPFTSDVTTVDTEIYIDKKLIMGDVPEFYGGSGNGGIDIAIPKKDLKKGE</sequence>
<gene>
    <name evidence="3" type="primary">yunB</name>
    <name evidence="3" type="ORF">GCM10011398_07630</name>
</gene>
<dbReference type="NCBIfam" id="TIGR02832">
    <property type="entry name" value="spo_yunB"/>
    <property type="match status" value="1"/>
</dbReference>
<feature type="transmembrane region" description="Helical" evidence="2">
    <location>
        <begin position="20"/>
        <end position="39"/>
    </location>
</feature>
<dbReference type="AlphaFoldDB" id="A0A917LZR6"/>
<dbReference type="InterPro" id="IPR014197">
    <property type="entry name" value="Sporulation_prot_YunB"/>
</dbReference>
<name>A0A917LZR6_9BACI</name>
<dbReference type="PIRSF" id="PIRSF021383">
    <property type="entry name" value="YunB"/>
    <property type="match status" value="1"/>
</dbReference>
<evidence type="ECO:0000256" key="1">
    <source>
        <dbReference type="SAM" id="MobiDB-lite"/>
    </source>
</evidence>